<accession>A0A645GQP7</accession>
<evidence type="ECO:0000313" key="1">
    <source>
        <dbReference type="EMBL" id="MPN29005.1"/>
    </source>
</evidence>
<protein>
    <submittedName>
        <fullName evidence="1">Uncharacterized protein</fullName>
    </submittedName>
</protein>
<sequence length="87" mass="9877">MEEYTVTQRETERFLINLLPFGGNIGQNFALLILGDKLIKNFFLYRPGCQSGVVMRINVRGLAVENNAQRIGRNLFFSGGRGTRRGR</sequence>
<name>A0A645GQP7_9ZZZZ</name>
<dbReference type="AlphaFoldDB" id="A0A645GQP7"/>
<gene>
    <name evidence="1" type="ORF">SDC9_176453</name>
</gene>
<organism evidence="1">
    <name type="scientific">bioreactor metagenome</name>
    <dbReference type="NCBI Taxonomy" id="1076179"/>
    <lineage>
        <taxon>unclassified sequences</taxon>
        <taxon>metagenomes</taxon>
        <taxon>ecological metagenomes</taxon>
    </lineage>
</organism>
<dbReference type="EMBL" id="VSSQ01079499">
    <property type="protein sequence ID" value="MPN29005.1"/>
    <property type="molecule type" value="Genomic_DNA"/>
</dbReference>
<reference evidence="1" key="1">
    <citation type="submission" date="2019-08" db="EMBL/GenBank/DDBJ databases">
        <authorList>
            <person name="Kucharzyk K."/>
            <person name="Murdoch R.W."/>
            <person name="Higgins S."/>
            <person name="Loffler F."/>
        </authorList>
    </citation>
    <scope>NUCLEOTIDE SEQUENCE</scope>
</reference>
<comment type="caution">
    <text evidence="1">The sequence shown here is derived from an EMBL/GenBank/DDBJ whole genome shotgun (WGS) entry which is preliminary data.</text>
</comment>
<proteinExistence type="predicted"/>